<evidence type="ECO:0000256" key="2">
    <source>
        <dbReference type="ARBA" id="ARBA00021310"/>
    </source>
</evidence>
<dbReference type="GO" id="GO:0043590">
    <property type="term" value="C:bacterial nucleoid"/>
    <property type="evidence" value="ECO:0007669"/>
    <property type="project" value="TreeGrafter"/>
</dbReference>
<reference evidence="8" key="1">
    <citation type="journal article" date="2020" name="mSystems">
        <title>Genome- and Community-Level Interaction Insights into Carbon Utilization and Element Cycling Functions of Hydrothermarchaeota in Hydrothermal Sediment.</title>
        <authorList>
            <person name="Zhou Z."/>
            <person name="Liu Y."/>
            <person name="Xu W."/>
            <person name="Pan J."/>
            <person name="Luo Z.H."/>
            <person name="Li M."/>
        </authorList>
    </citation>
    <scope>NUCLEOTIDE SEQUENCE [LARGE SCALE GENOMIC DNA]</scope>
    <source>
        <strain evidence="8">SpSt-794</strain>
    </source>
</reference>
<dbReference type="EMBL" id="DTHV01000133">
    <property type="protein sequence ID" value="HGW60620.1"/>
    <property type="molecule type" value="Genomic_DNA"/>
</dbReference>
<dbReference type="NCBIfam" id="TIGR00613">
    <property type="entry name" value="reco"/>
    <property type="match status" value="1"/>
</dbReference>
<dbReference type="InterPro" id="IPR003717">
    <property type="entry name" value="RecO"/>
</dbReference>
<evidence type="ECO:0000256" key="3">
    <source>
        <dbReference type="ARBA" id="ARBA00022763"/>
    </source>
</evidence>
<gene>
    <name evidence="8" type="primary">recO</name>
    <name evidence="8" type="ORF">ENV82_04245</name>
</gene>
<keyword evidence="4" id="KW-0233">DNA recombination</keyword>
<dbReference type="Pfam" id="PF11967">
    <property type="entry name" value="RecO_N"/>
    <property type="match status" value="1"/>
</dbReference>
<feature type="domain" description="DNA replication/recombination mediator RecO N-terminal" evidence="7">
    <location>
        <begin position="1"/>
        <end position="76"/>
    </location>
</feature>
<name>A0A7C4Y4H7_9BACT</name>
<organism evidence="8">
    <name type="scientific">Caldisericum exile</name>
    <dbReference type="NCBI Taxonomy" id="693075"/>
    <lineage>
        <taxon>Bacteria</taxon>
        <taxon>Pseudomonadati</taxon>
        <taxon>Caldisericota/Cryosericota group</taxon>
        <taxon>Caldisericota</taxon>
        <taxon>Caldisericia</taxon>
        <taxon>Caldisericales</taxon>
        <taxon>Caldisericaceae</taxon>
        <taxon>Caldisericum</taxon>
    </lineage>
</organism>
<dbReference type="InterPro" id="IPR012340">
    <property type="entry name" value="NA-bd_OB-fold"/>
</dbReference>
<dbReference type="PANTHER" id="PTHR33991">
    <property type="entry name" value="DNA REPAIR PROTEIN RECO"/>
    <property type="match status" value="1"/>
</dbReference>
<dbReference type="PANTHER" id="PTHR33991:SF1">
    <property type="entry name" value="DNA REPAIR PROTEIN RECO"/>
    <property type="match status" value="1"/>
</dbReference>
<keyword evidence="3" id="KW-0227">DNA damage</keyword>
<protein>
    <recommendedName>
        <fullName evidence="2">DNA repair protein RecO</fullName>
    </recommendedName>
    <alternativeName>
        <fullName evidence="6">Recombination protein O</fullName>
    </alternativeName>
</protein>
<keyword evidence="5" id="KW-0234">DNA repair</keyword>
<evidence type="ECO:0000256" key="6">
    <source>
        <dbReference type="ARBA" id="ARBA00033409"/>
    </source>
</evidence>
<accession>A0A7C4Y4H7</accession>
<comment type="caution">
    <text evidence="8">The sequence shown here is derived from an EMBL/GenBank/DDBJ whole genome shotgun (WGS) entry which is preliminary data.</text>
</comment>
<dbReference type="GO" id="GO:0006310">
    <property type="term" value="P:DNA recombination"/>
    <property type="evidence" value="ECO:0007669"/>
    <property type="project" value="UniProtKB-KW"/>
</dbReference>
<evidence type="ECO:0000256" key="1">
    <source>
        <dbReference type="ARBA" id="ARBA00007452"/>
    </source>
</evidence>
<dbReference type="InterPro" id="IPR022572">
    <property type="entry name" value="DNA_rep/recomb_RecO_N"/>
</dbReference>
<proteinExistence type="inferred from homology"/>
<evidence type="ECO:0000259" key="7">
    <source>
        <dbReference type="Pfam" id="PF11967"/>
    </source>
</evidence>
<dbReference type="InterPro" id="IPR042242">
    <property type="entry name" value="RecO_C"/>
</dbReference>
<evidence type="ECO:0000313" key="8">
    <source>
        <dbReference type="EMBL" id="HGW60620.1"/>
    </source>
</evidence>
<dbReference type="Gene3D" id="1.20.1440.120">
    <property type="entry name" value="Recombination protein O, C-terminal domain"/>
    <property type="match status" value="1"/>
</dbReference>
<evidence type="ECO:0000256" key="4">
    <source>
        <dbReference type="ARBA" id="ARBA00023172"/>
    </source>
</evidence>
<dbReference type="AlphaFoldDB" id="A0A7C4Y4H7"/>
<sequence length="222" mass="25844">MGYLNIKGITINATNAYEKDRYITYFTDKLGKINVKLKSVRNIASRRIGYTEEFLLEKVLIYRKGNTFIATEISLIENFRGAKEDFVKSIALLYIKELIVLFVPYEQEEIGIFRLLIDTLTSIEVKDREFSYTLLAFFMCHFLKLIGYPIPLSMKGIMEHNLTSNVDILKDIESLSALDSPLKITKPSLFAKESIDVINFYIMQQFEEKAYLKFLEQIKKLM</sequence>
<dbReference type="Pfam" id="PF02565">
    <property type="entry name" value="RecO_C"/>
    <property type="match status" value="1"/>
</dbReference>
<dbReference type="GO" id="GO:0006302">
    <property type="term" value="P:double-strand break repair"/>
    <property type="evidence" value="ECO:0007669"/>
    <property type="project" value="TreeGrafter"/>
</dbReference>
<dbReference type="Gene3D" id="2.40.50.140">
    <property type="entry name" value="Nucleic acid-binding proteins"/>
    <property type="match status" value="1"/>
</dbReference>
<dbReference type="SUPFAM" id="SSF50249">
    <property type="entry name" value="Nucleic acid-binding proteins"/>
    <property type="match status" value="1"/>
</dbReference>
<comment type="similarity">
    <text evidence="1">Belongs to the RecO family.</text>
</comment>
<evidence type="ECO:0000256" key="5">
    <source>
        <dbReference type="ARBA" id="ARBA00023204"/>
    </source>
</evidence>